<dbReference type="UniPathway" id="UPA00122">
    <property type="reaction ID" value="UER00961"/>
</dbReference>
<dbReference type="EC" id="1.3.1.12" evidence="3"/>
<dbReference type="GO" id="GO:0070403">
    <property type="term" value="F:NAD+ binding"/>
    <property type="evidence" value="ECO:0007669"/>
    <property type="project" value="InterPro"/>
</dbReference>
<evidence type="ECO:0000256" key="1">
    <source>
        <dbReference type="ARBA" id="ARBA00005067"/>
    </source>
</evidence>
<dbReference type="PROSITE" id="PS51671">
    <property type="entry name" value="ACT"/>
    <property type="match status" value="1"/>
</dbReference>
<keyword evidence="8" id="KW-0028">Amino-acid biosynthesis</keyword>
<dbReference type="InterPro" id="IPR046825">
    <property type="entry name" value="PDH_C"/>
</dbReference>
<evidence type="ECO:0000259" key="12">
    <source>
        <dbReference type="PROSITE" id="PS51671"/>
    </source>
</evidence>
<evidence type="ECO:0000256" key="6">
    <source>
        <dbReference type="ARBA" id="ARBA00023002"/>
    </source>
</evidence>
<name>A0A6G8Q007_9ACTN</name>
<feature type="region of interest" description="Disordered" evidence="10">
    <location>
        <begin position="136"/>
        <end position="184"/>
    </location>
</feature>
<accession>A0A6G8Q007</accession>
<organism evidence="13 14">
    <name type="scientific">Rubrobacter marinus</name>
    <dbReference type="NCBI Taxonomy" id="2653852"/>
    <lineage>
        <taxon>Bacteria</taxon>
        <taxon>Bacillati</taxon>
        <taxon>Actinomycetota</taxon>
        <taxon>Rubrobacteria</taxon>
        <taxon>Rubrobacterales</taxon>
        <taxon>Rubrobacteraceae</taxon>
        <taxon>Rubrobacter</taxon>
    </lineage>
</organism>
<keyword evidence="5" id="KW-0827">Tyrosine biosynthesis</keyword>
<comment type="pathway">
    <text evidence="1">Amino-acid biosynthesis; L-tyrosine biosynthesis; (4-hydroxyphenyl)pyruvate from prephenate (NAD(+) route): step 1/1.</text>
</comment>
<keyword evidence="14" id="KW-1185">Reference proteome</keyword>
<feature type="compositionally biased region" description="Basic residues" evidence="10">
    <location>
        <begin position="75"/>
        <end position="87"/>
    </location>
</feature>
<feature type="domain" description="ACT" evidence="12">
    <location>
        <begin position="475"/>
        <end position="543"/>
    </location>
</feature>
<dbReference type="Proteomes" id="UP000502706">
    <property type="component" value="Chromosome"/>
</dbReference>
<dbReference type="Pfam" id="PF02153">
    <property type="entry name" value="PDH_N"/>
    <property type="match status" value="1"/>
</dbReference>
<evidence type="ECO:0000256" key="4">
    <source>
        <dbReference type="ARBA" id="ARBA00016891"/>
    </source>
</evidence>
<dbReference type="Gene3D" id="1.10.3660.10">
    <property type="entry name" value="6-phosphogluconate dehydrogenase C-terminal like domain"/>
    <property type="match status" value="1"/>
</dbReference>
<dbReference type="GO" id="GO:0004665">
    <property type="term" value="F:prephenate dehydrogenase (NADP+) activity"/>
    <property type="evidence" value="ECO:0007669"/>
    <property type="project" value="InterPro"/>
</dbReference>
<evidence type="ECO:0000256" key="9">
    <source>
        <dbReference type="ARBA" id="ARBA00049260"/>
    </source>
</evidence>
<dbReference type="KEGG" id="rmar:GBA65_15830"/>
<feature type="domain" description="Prephenate/arogenate dehydrogenase" evidence="11">
    <location>
        <begin position="196"/>
        <end position="473"/>
    </location>
</feature>
<gene>
    <name evidence="13" type="ORF">GBA65_15830</name>
</gene>
<feature type="region of interest" description="Disordered" evidence="10">
    <location>
        <begin position="1"/>
        <end position="120"/>
    </location>
</feature>
<dbReference type="Gene3D" id="3.40.50.720">
    <property type="entry name" value="NAD(P)-binding Rossmann-like Domain"/>
    <property type="match status" value="1"/>
</dbReference>
<feature type="compositionally biased region" description="Basic and acidic residues" evidence="10">
    <location>
        <begin position="1"/>
        <end position="10"/>
    </location>
</feature>
<evidence type="ECO:0000256" key="3">
    <source>
        <dbReference type="ARBA" id="ARBA00012068"/>
    </source>
</evidence>
<reference evidence="13 14" key="1">
    <citation type="submission" date="2019-10" db="EMBL/GenBank/DDBJ databases">
        <title>Rubrobacter sp nov SCSIO 52915 isolated from a deep-sea sediment in the South China Sea.</title>
        <authorList>
            <person name="Chen R.W."/>
        </authorList>
    </citation>
    <scope>NUCLEOTIDE SEQUENCE [LARGE SCALE GENOMIC DNA]</scope>
    <source>
        <strain evidence="13 14">SCSIO 52915</strain>
    </source>
</reference>
<evidence type="ECO:0000313" key="13">
    <source>
        <dbReference type="EMBL" id="QIN79760.1"/>
    </source>
</evidence>
<dbReference type="InterPro" id="IPR003099">
    <property type="entry name" value="Prephen_DH"/>
</dbReference>
<evidence type="ECO:0000256" key="7">
    <source>
        <dbReference type="ARBA" id="ARBA00023027"/>
    </source>
</evidence>
<dbReference type="AlphaFoldDB" id="A0A6G8Q007"/>
<keyword evidence="6" id="KW-0560">Oxidoreductase</keyword>
<dbReference type="PROSITE" id="PS51176">
    <property type="entry name" value="PDH_ADH"/>
    <property type="match status" value="1"/>
</dbReference>
<dbReference type="Pfam" id="PF22629">
    <property type="entry name" value="ACT_AHAS_ss"/>
    <property type="match status" value="1"/>
</dbReference>
<comment type="catalytic activity">
    <reaction evidence="9">
        <text>prephenate + NAD(+) = 3-(4-hydroxyphenyl)pyruvate + CO2 + NADH</text>
        <dbReference type="Rhea" id="RHEA:13869"/>
        <dbReference type="ChEBI" id="CHEBI:16526"/>
        <dbReference type="ChEBI" id="CHEBI:29934"/>
        <dbReference type="ChEBI" id="CHEBI:36242"/>
        <dbReference type="ChEBI" id="CHEBI:57540"/>
        <dbReference type="ChEBI" id="CHEBI:57945"/>
        <dbReference type="EC" id="1.3.1.12"/>
    </reaction>
</comment>
<proteinExistence type="inferred from homology"/>
<keyword evidence="7" id="KW-0520">NAD</keyword>
<feature type="compositionally biased region" description="Basic residues" evidence="10">
    <location>
        <begin position="149"/>
        <end position="170"/>
    </location>
</feature>
<evidence type="ECO:0000313" key="14">
    <source>
        <dbReference type="Proteomes" id="UP000502706"/>
    </source>
</evidence>
<evidence type="ECO:0000256" key="2">
    <source>
        <dbReference type="ARBA" id="ARBA00007964"/>
    </source>
</evidence>
<dbReference type="EMBL" id="CP045121">
    <property type="protein sequence ID" value="QIN79760.1"/>
    <property type="molecule type" value="Genomic_DNA"/>
</dbReference>
<dbReference type="SUPFAM" id="SSF55021">
    <property type="entry name" value="ACT-like"/>
    <property type="match status" value="1"/>
</dbReference>
<comment type="similarity">
    <text evidence="2">Belongs to the prephenate/arogenate dehydrogenase family.</text>
</comment>
<dbReference type="InterPro" id="IPR046826">
    <property type="entry name" value="PDH_N"/>
</dbReference>
<evidence type="ECO:0000259" key="11">
    <source>
        <dbReference type="PROSITE" id="PS51176"/>
    </source>
</evidence>
<dbReference type="InterPro" id="IPR002912">
    <property type="entry name" value="ACT_dom"/>
</dbReference>
<dbReference type="InterPro" id="IPR036291">
    <property type="entry name" value="NAD(P)-bd_dom_sf"/>
</dbReference>
<dbReference type="InterPro" id="IPR054480">
    <property type="entry name" value="AHAS_small-like_ACT"/>
</dbReference>
<dbReference type="InterPro" id="IPR008927">
    <property type="entry name" value="6-PGluconate_DH-like_C_sf"/>
</dbReference>
<dbReference type="InterPro" id="IPR050812">
    <property type="entry name" value="Preph/Arog_dehydrog"/>
</dbReference>
<dbReference type="PANTHER" id="PTHR21363:SF0">
    <property type="entry name" value="PREPHENATE DEHYDROGENASE [NADP(+)]"/>
    <property type="match status" value="1"/>
</dbReference>
<dbReference type="SUPFAM" id="SSF48179">
    <property type="entry name" value="6-phosphogluconate dehydrogenase C-terminal domain-like"/>
    <property type="match status" value="1"/>
</dbReference>
<feature type="compositionally biased region" description="Basic and acidic residues" evidence="10">
    <location>
        <begin position="175"/>
        <end position="184"/>
    </location>
</feature>
<dbReference type="PANTHER" id="PTHR21363">
    <property type="entry name" value="PREPHENATE DEHYDROGENASE"/>
    <property type="match status" value="1"/>
</dbReference>
<protein>
    <recommendedName>
        <fullName evidence="4">Prephenate dehydrogenase</fullName>
        <ecNumber evidence="3">1.3.1.12</ecNumber>
    </recommendedName>
</protein>
<evidence type="ECO:0000256" key="8">
    <source>
        <dbReference type="ARBA" id="ARBA00023141"/>
    </source>
</evidence>
<sequence>MQPQQPERHLPHPRRGASPGRRAAGRRAPDPGRGLRGVRGRPDLRGLARAGSGAGERPRRAHVLQGPRAGGSQGRLRHRLRPHRRLRGAGQVPGLRQPRGSGRGHGLDARARESSGARAVRDRGAQAAAGRLRGGAAPVHPVAGQLHHGPVRGRRFRARRRPRARGRRPGLPRLEPGDGRGYVGERPRHRGALLSGTLGLVGVGLIGGSVGLAAREAGWEVIGVDRPPVLERAADFGAVDRASTLKEVRGADLILLAAPISRVADIVGDLAPTDALVTDAASTKTRIVGAAEKAGLGRFVGGHPMAGSQLAGVEHAGPELFRGARYFLTPTERTDPEAYREVARFVREDLGAVPTAVEPEKHDLLMAALSHLPHLMAVALLKVASDISPEALSFAGPSFRDLTRVGASNPALWSDILAENSHAIDEALAAFAGTMEQLGRELPDRGSIEGRFRAAREAYDALGGILVQRSGRNAEIAIPVENHPGVLAEVTTLMGSNNINILDLYVRHSNTARAALVLTVDSGAAEEAMDLLRGAGFSAELEG</sequence>
<dbReference type="GO" id="GO:0006571">
    <property type="term" value="P:tyrosine biosynthetic process"/>
    <property type="evidence" value="ECO:0007669"/>
    <property type="project" value="UniProtKB-UniPathway"/>
</dbReference>
<dbReference type="InterPro" id="IPR045865">
    <property type="entry name" value="ACT-like_dom_sf"/>
</dbReference>
<keyword evidence="8" id="KW-0057">Aromatic amino acid biosynthesis</keyword>
<evidence type="ECO:0000256" key="10">
    <source>
        <dbReference type="SAM" id="MobiDB-lite"/>
    </source>
</evidence>
<dbReference type="Gene3D" id="3.30.70.260">
    <property type="match status" value="1"/>
</dbReference>
<feature type="compositionally biased region" description="Basic and acidic residues" evidence="10">
    <location>
        <begin position="105"/>
        <end position="120"/>
    </location>
</feature>
<dbReference type="Pfam" id="PF20463">
    <property type="entry name" value="PDH_C"/>
    <property type="match status" value="1"/>
</dbReference>
<evidence type="ECO:0000256" key="5">
    <source>
        <dbReference type="ARBA" id="ARBA00022498"/>
    </source>
</evidence>
<dbReference type="GO" id="GO:0008977">
    <property type="term" value="F:prephenate dehydrogenase (NAD+) activity"/>
    <property type="evidence" value="ECO:0007669"/>
    <property type="project" value="UniProtKB-EC"/>
</dbReference>
<dbReference type="SUPFAM" id="SSF51735">
    <property type="entry name" value="NAD(P)-binding Rossmann-fold domains"/>
    <property type="match status" value="1"/>
</dbReference>